<dbReference type="NCBIfam" id="TIGR00427">
    <property type="entry name" value="NAAT family transporter"/>
    <property type="match status" value="1"/>
</dbReference>
<dbReference type="PANTHER" id="PTHR33508:SF1">
    <property type="entry name" value="UPF0056 MEMBRANE PROTEIN YHCE"/>
    <property type="match status" value="1"/>
</dbReference>
<comment type="caution">
    <text evidence="8">The sequence shown here is derived from an EMBL/GenBank/DDBJ whole genome shotgun (WGS) entry which is preliminary data.</text>
</comment>
<feature type="transmembrane region" description="Helical" evidence="7">
    <location>
        <begin position="154"/>
        <end position="176"/>
    </location>
</feature>
<evidence type="ECO:0000256" key="1">
    <source>
        <dbReference type="ARBA" id="ARBA00004651"/>
    </source>
</evidence>
<comment type="similarity">
    <text evidence="2 7">Belongs to the UPF0056 (MarC) family.</text>
</comment>
<keyword evidence="5 7" id="KW-1133">Transmembrane helix</keyword>
<dbReference type="Pfam" id="PF01914">
    <property type="entry name" value="MarC"/>
    <property type="match status" value="1"/>
</dbReference>
<comment type="subcellular location">
    <subcellularLocation>
        <location evidence="1 7">Cell membrane</location>
        <topology evidence="1 7">Multi-pass membrane protein</topology>
    </subcellularLocation>
</comment>
<evidence type="ECO:0000256" key="5">
    <source>
        <dbReference type="ARBA" id="ARBA00022989"/>
    </source>
</evidence>
<organism evidence="8 9">
    <name type="scientific">Rhizomicrobium palustre</name>
    <dbReference type="NCBI Taxonomy" id="189966"/>
    <lineage>
        <taxon>Bacteria</taxon>
        <taxon>Pseudomonadati</taxon>
        <taxon>Pseudomonadota</taxon>
        <taxon>Alphaproteobacteria</taxon>
        <taxon>Micropepsales</taxon>
        <taxon>Micropepsaceae</taxon>
        <taxon>Rhizomicrobium</taxon>
    </lineage>
</organism>
<keyword evidence="9" id="KW-1185">Reference proteome</keyword>
<sequence>MELFRESPFLNTFLLVYAALFPIINPVGNAPLLLGLTRGISEAERRIVVRRISINSFFLLLGSMVIGSHILEFFGLSLSIVRVGGGIVVAAFGWELLNSGSSADDRAAAHSPKPRAALDAFYPLTMPMTVGPGAMSVAIALGSQRPAILDAAHLIALATAAFTGILAVSLTIYLCYRYGEKIVASLGSNGVAVLTRLSAFILFCIGLQIIWMGWHGLIGHTP</sequence>
<name>A0A846N1G0_9PROT</name>
<keyword evidence="6 7" id="KW-0472">Membrane</keyword>
<feature type="transmembrane region" description="Helical" evidence="7">
    <location>
        <begin position="12"/>
        <end position="36"/>
    </location>
</feature>
<reference evidence="8 9" key="1">
    <citation type="submission" date="2020-03" db="EMBL/GenBank/DDBJ databases">
        <title>Genomic Encyclopedia of Type Strains, Phase IV (KMG-IV): sequencing the most valuable type-strain genomes for metagenomic binning, comparative biology and taxonomic classification.</title>
        <authorList>
            <person name="Goeker M."/>
        </authorList>
    </citation>
    <scope>NUCLEOTIDE SEQUENCE [LARGE SCALE GENOMIC DNA]</scope>
    <source>
        <strain evidence="8 9">DSM 19867</strain>
    </source>
</reference>
<gene>
    <name evidence="8" type="ORF">FHS83_002479</name>
</gene>
<protein>
    <recommendedName>
        <fullName evidence="7">UPF0056 membrane protein</fullName>
    </recommendedName>
</protein>
<proteinExistence type="inferred from homology"/>
<keyword evidence="3" id="KW-1003">Cell membrane</keyword>
<dbReference type="Proteomes" id="UP000570514">
    <property type="component" value="Unassembled WGS sequence"/>
</dbReference>
<evidence type="ECO:0000256" key="6">
    <source>
        <dbReference type="ARBA" id="ARBA00023136"/>
    </source>
</evidence>
<dbReference type="PANTHER" id="PTHR33508">
    <property type="entry name" value="UPF0056 MEMBRANE PROTEIN YHCE"/>
    <property type="match status" value="1"/>
</dbReference>
<feature type="transmembrane region" description="Helical" evidence="7">
    <location>
        <begin position="118"/>
        <end position="142"/>
    </location>
</feature>
<feature type="transmembrane region" description="Helical" evidence="7">
    <location>
        <begin position="73"/>
        <end position="97"/>
    </location>
</feature>
<evidence type="ECO:0000256" key="3">
    <source>
        <dbReference type="ARBA" id="ARBA00022475"/>
    </source>
</evidence>
<keyword evidence="4 7" id="KW-0812">Transmembrane</keyword>
<evidence type="ECO:0000256" key="2">
    <source>
        <dbReference type="ARBA" id="ARBA00009784"/>
    </source>
</evidence>
<feature type="transmembrane region" description="Helical" evidence="7">
    <location>
        <begin position="197"/>
        <end position="217"/>
    </location>
</feature>
<dbReference type="RefSeq" id="WP_167083274.1">
    <property type="nucleotide sequence ID" value="NZ_BAAADC010000001.1"/>
</dbReference>
<evidence type="ECO:0000256" key="7">
    <source>
        <dbReference type="RuleBase" id="RU362048"/>
    </source>
</evidence>
<dbReference type="InterPro" id="IPR002771">
    <property type="entry name" value="Multi_antbiot-R_MarC"/>
</dbReference>
<comment type="caution">
    <text evidence="7">Lacks conserved residue(s) required for the propagation of feature annotation.</text>
</comment>
<evidence type="ECO:0000313" key="9">
    <source>
        <dbReference type="Proteomes" id="UP000570514"/>
    </source>
</evidence>
<evidence type="ECO:0000256" key="4">
    <source>
        <dbReference type="ARBA" id="ARBA00022692"/>
    </source>
</evidence>
<dbReference type="EMBL" id="JAASRM010000001">
    <property type="protein sequence ID" value="NIK89161.1"/>
    <property type="molecule type" value="Genomic_DNA"/>
</dbReference>
<evidence type="ECO:0000313" key="8">
    <source>
        <dbReference type="EMBL" id="NIK89161.1"/>
    </source>
</evidence>
<dbReference type="AlphaFoldDB" id="A0A846N1G0"/>
<accession>A0A846N1G0</accession>
<dbReference type="GO" id="GO:0005886">
    <property type="term" value="C:plasma membrane"/>
    <property type="evidence" value="ECO:0007669"/>
    <property type="project" value="UniProtKB-SubCell"/>
</dbReference>